<evidence type="ECO:0000256" key="1">
    <source>
        <dbReference type="ARBA" id="ARBA00022723"/>
    </source>
</evidence>
<keyword evidence="5" id="KW-0238">DNA-binding</keyword>
<keyword evidence="1" id="KW-0479">Metal-binding</keyword>
<evidence type="ECO:0000259" key="8">
    <source>
        <dbReference type="Pfam" id="PF00105"/>
    </source>
</evidence>
<evidence type="ECO:0000256" key="4">
    <source>
        <dbReference type="ARBA" id="ARBA00023015"/>
    </source>
</evidence>
<feature type="domain" description="Nuclear receptor" evidence="8">
    <location>
        <begin position="343"/>
        <end position="370"/>
    </location>
</feature>
<reference evidence="9" key="1">
    <citation type="submission" date="2020-11" db="EMBL/GenBank/DDBJ databases">
        <authorList>
            <person name="Tran Van P."/>
        </authorList>
    </citation>
    <scope>NUCLEOTIDE SEQUENCE</scope>
</reference>
<dbReference type="EMBL" id="OC915997">
    <property type="protein sequence ID" value="CAD7642729.1"/>
    <property type="molecule type" value="Genomic_DNA"/>
</dbReference>
<dbReference type="InterPro" id="IPR035500">
    <property type="entry name" value="NHR-like_dom_sf"/>
</dbReference>
<dbReference type="Proteomes" id="UP000728032">
    <property type="component" value="Unassembled WGS sequence"/>
</dbReference>
<protein>
    <recommendedName>
        <fullName evidence="8">Nuclear receptor domain-containing protein</fullName>
    </recommendedName>
</protein>
<dbReference type="GO" id="GO:0043565">
    <property type="term" value="F:sequence-specific DNA binding"/>
    <property type="evidence" value="ECO:0007669"/>
    <property type="project" value="InterPro"/>
</dbReference>
<keyword evidence="3" id="KW-0862">Zinc</keyword>
<gene>
    <name evidence="9" type="ORF">ONB1V03_LOCUS3752</name>
</gene>
<dbReference type="EMBL" id="CAJPVJ010001172">
    <property type="protein sequence ID" value="CAG2164193.1"/>
    <property type="molecule type" value="Genomic_DNA"/>
</dbReference>
<sequence>MSDKKVNKICVVCGDKGIVIELSIGWEMCHKSCDQKNVPEEFIRDPEQNENRKKLIKLNKLKREQCDESIISSTSDSSEDLLIFDEKTEKHIFNSLIEDSLDISDEDYEGLNQLEGSRISELDNDNAIVAKWDIFQLDAKYYDIMRDFTNKILREWDDNDSVAIDLLTAITLFNPNRPNLTHKQNVSTTLQHYEGFNQLEGSRISELTRATNSNNTTLLTAIILFNPDRPNLMHRHNVRLRIIAVPMTRICEVCGDKGVAINLSIRRDPEENEYRKKLIKLNKLKRQQDYEGFNQLETRRISELMRATDNNNTLVTNLRLMAITLFNPNRPDLTHRHNVKTLSKNYTIITCESCKVFFRRFALKTKEFIRNVEQNENRAKVVRLNKLKRKHIVESGVSATNYGGLNHLEMTRISELTKATVRFNYPFGNKLLRIGNLEELIINSNQKNESVIKDIIDFTQCLNGFNNICFNDRLALLDNDTILVTDLEYTNMIVSELNYNDPVAIDLLTAITLFNPNRPNLKHKHHVRFELFKYPASLCSNH</sequence>
<evidence type="ECO:0000256" key="6">
    <source>
        <dbReference type="ARBA" id="ARBA00023163"/>
    </source>
</evidence>
<keyword evidence="6" id="KW-0804">Transcription</keyword>
<evidence type="ECO:0000313" key="10">
    <source>
        <dbReference type="Proteomes" id="UP000728032"/>
    </source>
</evidence>
<dbReference type="SUPFAM" id="SSF57716">
    <property type="entry name" value="Glucocorticoid receptor-like (DNA-binding domain)"/>
    <property type="match status" value="1"/>
</dbReference>
<dbReference type="GO" id="GO:0008270">
    <property type="term" value="F:zinc ion binding"/>
    <property type="evidence" value="ECO:0007669"/>
    <property type="project" value="UniProtKB-KW"/>
</dbReference>
<evidence type="ECO:0000256" key="7">
    <source>
        <dbReference type="ARBA" id="ARBA00023170"/>
    </source>
</evidence>
<evidence type="ECO:0000256" key="3">
    <source>
        <dbReference type="ARBA" id="ARBA00022833"/>
    </source>
</evidence>
<dbReference type="InterPro" id="IPR001628">
    <property type="entry name" value="Znf_hrmn_rcpt"/>
</dbReference>
<organism evidence="9">
    <name type="scientific">Oppiella nova</name>
    <dbReference type="NCBI Taxonomy" id="334625"/>
    <lineage>
        <taxon>Eukaryota</taxon>
        <taxon>Metazoa</taxon>
        <taxon>Ecdysozoa</taxon>
        <taxon>Arthropoda</taxon>
        <taxon>Chelicerata</taxon>
        <taxon>Arachnida</taxon>
        <taxon>Acari</taxon>
        <taxon>Acariformes</taxon>
        <taxon>Sarcoptiformes</taxon>
        <taxon>Oribatida</taxon>
        <taxon>Brachypylina</taxon>
        <taxon>Oppioidea</taxon>
        <taxon>Oppiidae</taxon>
        <taxon>Oppiella</taxon>
    </lineage>
</organism>
<evidence type="ECO:0000256" key="2">
    <source>
        <dbReference type="ARBA" id="ARBA00022771"/>
    </source>
</evidence>
<name>A0A7R9LJ99_9ACAR</name>
<keyword evidence="2" id="KW-0863">Zinc-finger</keyword>
<keyword evidence="7" id="KW-0675">Receptor</keyword>
<accession>A0A7R9LJ99</accession>
<proteinExistence type="predicted"/>
<keyword evidence="10" id="KW-1185">Reference proteome</keyword>
<dbReference type="AlphaFoldDB" id="A0A7R9LJ99"/>
<dbReference type="SUPFAM" id="SSF48508">
    <property type="entry name" value="Nuclear receptor ligand-binding domain"/>
    <property type="match status" value="1"/>
</dbReference>
<evidence type="ECO:0000313" key="9">
    <source>
        <dbReference type="EMBL" id="CAD7642729.1"/>
    </source>
</evidence>
<evidence type="ECO:0000256" key="5">
    <source>
        <dbReference type="ARBA" id="ARBA00023125"/>
    </source>
</evidence>
<dbReference type="GO" id="GO:0003700">
    <property type="term" value="F:DNA-binding transcription factor activity"/>
    <property type="evidence" value="ECO:0007669"/>
    <property type="project" value="InterPro"/>
</dbReference>
<dbReference type="Pfam" id="PF00105">
    <property type="entry name" value="zf-C4"/>
    <property type="match status" value="1"/>
</dbReference>
<keyword evidence="4" id="KW-0805">Transcription regulation</keyword>